<gene>
    <name evidence="2" type="ORF">JCM16775_1663</name>
</gene>
<reference evidence="2 3" key="1">
    <citation type="submission" date="2019-07" db="EMBL/GenBank/DDBJ databases">
        <title>Complete Genome Sequence of Leptotrichia hofstadii Strain JCM16775.</title>
        <authorList>
            <person name="Watanabe S."/>
            <person name="Cui L."/>
        </authorList>
    </citation>
    <scope>NUCLEOTIDE SEQUENCE [LARGE SCALE GENOMIC DNA]</scope>
    <source>
        <strain evidence="2 3">JCM16775</strain>
    </source>
</reference>
<keyword evidence="1" id="KW-0472">Membrane</keyword>
<keyword evidence="3" id="KW-1185">Reference proteome</keyword>
<feature type="transmembrane region" description="Helical" evidence="1">
    <location>
        <begin position="6"/>
        <end position="31"/>
    </location>
</feature>
<dbReference type="KEGG" id="lhf:JCM16775_1663"/>
<dbReference type="Proteomes" id="UP000321892">
    <property type="component" value="Chromosome"/>
</dbReference>
<sequence length="50" mass="5675">MDTDYTILVILTYIMIIIGGVAGIGLIVAFFRKLEKIESKDKLEEEKLDD</sequence>
<protein>
    <submittedName>
        <fullName evidence="2">Uncharacterized protein</fullName>
    </submittedName>
</protein>
<accession>A0A510JI11</accession>
<keyword evidence="1" id="KW-1133">Transmembrane helix</keyword>
<organism evidence="2 3">
    <name type="scientific">Leptotrichia hofstadii</name>
    <dbReference type="NCBI Taxonomy" id="157688"/>
    <lineage>
        <taxon>Bacteria</taxon>
        <taxon>Fusobacteriati</taxon>
        <taxon>Fusobacteriota</taxon>
        <taxon>Fusobacteriia</taxon>
        <taxon>Fusobacteriales</taxon>
        <taxon>Leptotrichiaceae</taxon>
        <taxon>Leptotrichia</taxon>
    </lineage>
</organism>
<keyword evidence="1" id="KW-0812">Transmembrane</keyword>
<dbReference type="RefSeq" id="WP_169718711.1">
    <property type="nucleotide sequence ID" value="NZ_AP019823.1"/>
</dbReference>
<proteinExistence type="predicted"/>
<dbReference type="AlphaFoldDB" id="A0A510JI11"/>
<name>A0A510JI11_9FUSO</name>
<dbReference type="EMBL" id="AP019823">
    <property type="protein sequence ID" value="BBM38952.1"/>
    <property type="molecule type" value="Genomic_DNA"/>
</dbReference>
<evidence type="ECO:0000256" key="1">
    <source>
        <dbReference type="SAM" id="Phobius"/>
    </source>
</evidence>
<evidence type="ECO:0000313" key="3">
    <source>
        <dbReference type="Proteomes" id="UP000321892"/>
    </source>
</evidence>
<evidence type="ECO:0000313" key="2">
    <source>
        <dbReference type="EMBL" id="BBM38952.1"/>
    </source>
</evidence>